<comment type="caution">
    <text evidence="1">The sequence shown here is derived from an EMBL/GenBank/DDBJ whole genome shotgun (WGS) entry which is preliminary data.</text>
</comment>
<accession>A0AAP5H6G7</accession>
<protein>
    <submittedName>
        <fullName evidence="1">Uncharacterized protein</fullName>
    </submittedName>
</protein>
<dbReference type="Proteomes" id="UP001254832">
    <property type="component" value="Unassembled WGS sequence"/>
</dbReference>
<name>A0AAP5H6G7_PAEAM</name>
<evidence type="ECO:0000313" key="1">
    <source>
        <dbReference type="EMBL" id="MDR6726085.1"/>
    </source>
</evidence>
<dbReference type="AlphaFoldDB" id="A0AAP5H6G7"/>
<dbReference type="EMBL" id="JAVDTR010000015">
    <property type="protein sequence ID" value="MDR6726085.1"/>
    <property type="molecule type" value="Genomic_DNA"/>
</dbReference>
<gene>
    <name evidence="1" type="ORF">J2W91_004591</name>
</gene>
<reference evidence="1" key="1">
    <citation type="submission" date="2023-07" db="EMBL/GenBank/DDBJ databases">
        <title>Sorghum-associated microbial communities from plants grown in Nebraska, USA.</title>
        <authorList>
            <person name="Schachtman D."/>
        </authorList>
    </citation>
    <scope>NUCLEOTIDE SEQUENCE</scope>
    <source>
        <strain evidence="1">BE80</strain>
    </source>
</reference>
<dbReference type="RefSeq" id="WP_310143943.1">
    <property type="nucleotide sequence ID" value="NZ_JAVDTR010000015.1"/>
</dbReference>
<evidence type="ECO:0000313" key="2">
    <source>
        <dbReference type="Proteomes" id="UP001254832"/>
    </source>
</evidence>
<sequence length="70" mass="7580">MLYEPKLEQWIGSAIGPVSTAVGAVVGEEINGAVFGRFVSNKVKQAPYKSAIERYETEAANRTKGTSQFT</sequence>
<organism evidence="1 2">
    <name type="scientific">Paenibacillus amylolyticus</name>
    <dbReference type="NCBI Taxonomy" id="1451"/>
    <lineage>
        <taxon>Bacteria</taxon>
        <taxon>Bacillati</taxon>
        <taxon>Bacillota</taxon>
        <taxon>Bacilli</taxon>
        <taxon>Bacillales</taxon>
        <taxon>Paenibacillaceae</taxon>
        <taxon>Paenibacillus</taxon>
    </lineage>
</organism>
<proteinExistence type="predicted"/>